<dbReference type="EMBL" id="JBDZDV010000002">
    <property type="protein sequence ID" value="MET3110590.1"/>
    <property type="molecule type" value="Genomic_DNA"/>
</dbReference>
<dbReference type="PROSITE" id="PS51257">
    <property type="entry name" value="PROKAR_LIPOPROTEIN"/>
    <property type="match status" value="1"/>
</dbReference>
<evidence type="ECO:0000313" key="5">
    <source>
        <dbReference type="EMBL" id="MET3110590.1"/>
    </source>
</evidence>
<dbReference type="InterPro" id="IPR036423">
    <property type="entry name" value="SOD-like_Cu/Zn_dom_sf"/>
</dbReference>
<dbReference type="EC" id="1.15.1.1" evidence="5"/>
<dbReference type="Proteomes" id="UP001549019">
    <property type="component" value="Unassembled WGS sequence"/>
</dbReference>
<feature type="chain" id="PRO_5046199898" evidence="3">
    <location>
        <begin position="21"/>
        <end position="197"/>
    </location>
</feature>
<evidence type="ECO:0000256" key="1">
    <source>
        <dbReference type="ARBA" id="ARBA00010457"/>
    </source>
</evidence>
<feature type="domain" description="Superoxide dismutase copper/zinc binding" evidence="4">
    <location>
        <begin position="59"/>
        <end position="192"/>
    </location>
</feature>
<evidence type="ECO:0000259" key="4">
    <source>
        <dbReference type="Pfam" id="PF00080"/>
    </source>
</evidence>
<sequence>MKRWAFIPLFMMVFVLAACGADEESGGGAEEDGNGDGAAEAPSEEIEVTMYDTEEEPIGTAVLSESEEDGLTIALEAEGLEPGEHGMHIHDAGMCEGPTFETAGSHFNPTDASHGFDHEDGPHAGDLENIEVAEDGTVSTEVPAENVTILDEEVETSLMTDSGTSLIIHEDPDDYVSQPSGDAGDPVACGVITEPQE</sequence>
<protein>
    <submittedName>
        <fullName evidence="5">Cu-Zn family superoxide dismutase</fullName>
        <ecNumber evidence="5">1.15.1.1</ecNumber>
    </submittedName>
</protein>
<dbReference type="PANTHER" id="PTHR10003">
    <property type="entry name" value="SUPEROXIDE DISMUTASE CU-ZN -RELATED"/>
    <property type="match status" value="1"/>
</dbReference>
<evidence type="ECO:0000256" key="2">
    <source>
        <dbReference type="SAM" id="MobiDB-lite"/>
    </source>
</evidence>
<dbReference type="Gene3D" id="2.60.40.200">
    <property type="entry name" value="Superoxide dismutase, copper/zinc binding domain"/>
    <property type="match status" value="1"/>
</dbReference>
<organism evidence="5 6">
    <name type="scientific">Salinicoccus halitifaciens</name>
    <dbReference type="NCBI Taxonomy" id="1073415"/>
    <lineage>
        <taxon>Bacteria</taxon>
        <taxon>Bacillati</taxon>
        <taxon>Bacillota</taxon>
        <taxon>Bacilli</taxon>
        <taxon>Bacillales</taxon>
        <taxon>Staphylococcaceae</taxon>
        <taxon>Salinicoccus</taxon>
    </lineage>
</organism>
<dbReference type="InterPro" id="IPR024134">
    <property type="entry name" value="SOD_Cu/Zn_/chaperone"/>
</dbReference>
<dbReference type="RefSeq" id="WP_230821480.1">
    <property type="nucleotide sequence ID" value="NZ_JAJNCU010000003.1"/>
</dbReference>
<reference evidence="5 6" key="1">
    <citation type="submission" date="2024-05" db="EMBL/GenBank/DDBJ databases">
        <title>Genomic Encyclopedia of Type Strains, Phase IV (KMG-IV): sequencing the most valuable type-strain genomes for metagenomic binning, comparative biology and taxonomic classification.</title>
        <authorList>
            <person name="Goeker M."/>
        </authorList>
    </citation>
    <scope>NUCLEOTIDE SEQUENCE [LARGE SCALE GENOMIC DNA]</scope>
    <source>
        <strain evidence="5 6">DSM 25286</strain>
    </source>
</reference>
<comment type="similarity">
    <text evidence="1">Belongs to the Cu-Zn superoxide dismutase family.</text>
</comment>
<feature type="compositionally biased region" description="Acidic residues" evidence="2">
    <location>
        <begin position="23"/>
        <end position="34"/>
    </location>
</feature>
<evidence type="ECO:0000256" key="3">
    <source>
        <dbReference type="SAM" id="SignalP"/>
    </source>
</evidence>
<accession>A0ABV2E951</accession>
<evidence type="ECO:0000313" key="6">
    <source>
        <dbReference type="Proteomes" id="UP001549019"/>
    </source>
</evidence>
<dbReference type="Pfam" id="PF00080">
    <property type="entry name" value="Sod_Cu"/>
    <property type="match status" value="1"/>
</dbReference>
<keyword evidence="3" id="KW-0732">Signal</keyword>
<dbReference type="CDD" id="cd00305">
    <property type="entry name" value="Cu-Zn_Superoxide_Dismutase"/>
    <property type="match status" value="1"/>
</dbReference>
<gene>
    <name evidence="5" type="ORF">ABHD89_000992</name>
</gene>
<dbReference type="InterPro" id="IPR001424">
    <property type="entry name" value="SOD_Cu_Zn_dom"/>
</dbReference>
<proteinExistence type="inferred from homology"/>
<name>A0ABV2E951_9STAP</name>
<keyword evidence="6" id="KW-1185">Reference proteome</keyword>
<feature type="signal peptide" evidence="3">
    <location>
        <begin position="1"/>
        <end position="20"/>
    </location>
</feature>
<dbReference type="SUPFAM" id="SSF49329">
    <property type="entry name" value="Cu,Zn superoxide dismutase-like"/>
    <property type="match status" value="1"/>
</dbReference>
<dbReference type="GO" id="GO:0004784">
    <property type="term" value="F:superoxide dismutase activity"/>
    <property type="evidence" value="ECO:0007669"/>
    <property type="project" value="UniProtKB-EC"/>
</dbReference>
<keyword evidence="5" id="KW-0560">Oxidoreductase</keyword>
<feature type="region of interest" description="Disordered" evidence="2">
    <location>
        <begin position="23"/>
        <end position="42"/>
    </location>
</feature>
<comment type="caution">
    <text evidence="5">The sequence shown here is derived from an EMBL/GenBank/DDBJ whole genome shotgun (WGS) entry which is preliminary data.</text>
</comment>